<evidence type="ECO:0000313" key="2">
    <source>
        <dbReference type="Proteomes" id="UP000432715"/>
    </source>
</evidence>
<accession>A0A6I0FA30</accession>
<reference evidence="1 2" key="1">
    <citation type="submission" date="2019-10" db="EMBL/GenBank/DDBJ databases">
        <title>Alkaliphilus serpentinus sp. nov. and Alkaliphilus pronyensis sp. nov., two novel anaerobic alkaliphilic species isolated from the serpentinized-hosted hydrothermal field of the Prony Bay (New Caledonia).</title>
        <authorList>
            <person name="Postec A."/>
        </authorList>
    </citation>
    <scope>NUCLEOTIDE SEQUENCE [LARGE SCALE GENOMIC DNA]</scope>
    <source>
        <strain evidence="1 2">LacV</strain>
    </source>
</reference>
<evidence type="ECO:0000313" key="1">
    <source>
        <dbReference type="EMBL" id="KAB3535654.1"/>
    </source>
</evidence>
<name>A0A6I0FA30_9FIRM</name>
<dbReference type="Proteomes" id="UP000432715">
    <property type="component" value="Unassembled WGS sequence"/>
</dbReference>
<sequence>MSLEIYDIICGQCNEGKFFQVEGKKICKVCGHEMTKEEIAGILSTVFKENRKWCYGLNEKGKFCDSLDEKCEAIEKGIELAKLEGVDSFYIGRVGKEFAEDIEKIEKDWTYEYCNRDIWTTGIWFFTKEEAIRAGKIMAKNEGVVTFEVGQKLEISMPGIDTDWLLERISESVYDEVGEAAETYLEDVKKEHRDELEEKLNEVLFDWAKKYGYQPTCWKVVNIETMTL</sequence>
<dbReference type="EMBL" id="WBZC01000016">
    <property type="protein sequence ID" value="KAB3535654.1"/>
    <property type="molecule type" value="Genomic_DNA"/>
</dbReference>
<dbReference type="RefSeq" id="WP_151860671.1">
    <property type="nucleotide sequence ID" value="NZ_WBZC01000016.1"/>
</dbReference>
<dbReference type="AlphaFoldDB" id="A0A6I0FA30"/>
<proteinExistence type="predicted"/>
<gene>
    <name evidence="1" type="ORF">F8154_05850</name>
</gene>
<keyword evidence="2" id="KW-1185">Reference proteome</keyword>
<organism evidence="1 2">
    <name type="scientific">Alkaliphilus pronyensis</name>
    <dbReference type="NCBI Taxonomy" id="1482732"/>
    <lineage>
        <taxon>Bacteria</taxon>
        <taxon>Bacillati</taxon>
        <taxon>Bacillota</taxon>
        <taxon>Clostridia</taxon>
        <taxon>Peptostreptococcales</taxon>
        <taxon>Natronincolaceae</taxon>
        <taxon>Alkaliphilus</taxon>
    </lineage>
</organism>
<comment type="caution">
    <text evidence="1">The sequence shown here is derived from an EMBL/GenBank/DDBJ whole genome shotgun (WGS) entry which is preliminary data.</text>
</comment>
<protein>
    <submittedName>
        <fullName evidence="1">Uncharacterized protein</fullName>
    </submittedName>
</protein>
<dbReference type="OrthoDB" id="1955185at2"/>